<dbReference type="Gene3D" id="3.40.50.1820">
    <property type="entry name" value="alpha/beta hydrolase"/>
    <property type="match status" value="1"/>
</dbReference>
<dbReference type="InterPro" id="IPR029058">
    <property type="entry name" value="AB_hydrolase_fold"/>
</dbReference>
<proteinExistence type="predicted"/>
<sequence>MPMVHVNGVDLNVLQLDEGDGAPREDLIMVHGLATNMAFWYFKYAVPLSQRFRVTLYDLRGHGRSAMPDSGYTPATLGEDLAALMDHLGIRKAHLLAHSFGGVVALNFACAHPDRVHSLVLADSHFSAGRRIHARAEWAFGRRVQPVLDMYGLDLDAQDPYFGPRLLMRVAEWQINGFDIPHELGDLVSPLLGKTGRRTSGEFLKLMKTTSAEREMTVDDGLSLERLQALQFPIIAMYGDNSPARLSGAELLEIWPHATFRRVRDAGHFFPTVRPAEVLADCLRFWDGEFDHSHRRPRAGEPRRGWFRSDRVFQATDGWYFTTRNEERMGPFASRDAAADHLASFLSEVAS</sequence>
<name>A0A3S2W020_9BURK</name>
<dbReference type="Pfam" id="PF19837">
    <property type="entry name" value="DUF6316"/>
    <property type="match status" value="1"/>
</dbReference>
<dbReference type="PANTHER" id="PTHR43798:SF33">
    <property type="entry name" value="HYDROLASE, PUTATIVE (AFU_ORTHOLOGUE AFUA_2G14860)-RELATED"/>
    <property type="match status" value="1"/>
</dbReference>
<protein>
    <submittedName>
        <fullName evidence="3">Alpha/beta hydrolase</fullName>
    </submittedName>
</protein>
<dbReference type="InterPro" id="IPR050266">
    <property type="entry name" value="AB_hydrolase_sf"/>
</dbReference>
<dbReference type="PRINTS" id="PR00412">
    <property type="entry name" value="EPOXHYDRLASE"/>
</dbReference>
<dbReference type="EMBL" id="SACT01000001">
    <property type="protein sequence ID" value="RVT54372.1"/>
    <property type="molecule type" value="Genomic_DNA"/>
</dbReference>
<dbReference type="Pfam" id="PF00561">
    <property type="entry name" value="Abhydrolase_1"/>
    <property type="match status" value="1"/>
</dbReference>
<reference evidence="3 4" key="1">
    <citation type="submission" date="2019-01" db="EMBL/GenBank/DDBJ databases">
        <authorList>
            <person name="Chen W.-M."/>
        </authorList>
    </citation>
    <scope>NUCLEOTIDE SEQUENCE [LARGE SCALE GENOMIC DNA]</scope>
    <source>
        <strain evidence="3 4">ICH-3</strain>
    </source>
</reference>
<dbReference type="PRINTS" id="PR00111">
    <property type="entry name" value="ABHYDROLASE"/>
</dbReference>
<dbReference type="InterPro" id="IPR000073">
    <property type="entry name" value="AB_hydrolase_1"/>
</dbReference>
<organism evidence="3 4">
    <name type="scientific">Rubrivivax albus</name>
    <dbReference type="NCBI Taxonomy" id="2499835"/>
    <lineage>
        <taxon>Bacteria</taxon>
        <taxon>Pseudomonadati</taxon>
        <taxon>Pseudomonadota</taxon>
        <taxon>Betaproteobacteria</taxon>
        <taxon>Burkholderiales</taxon>
        <taxon>Sphaerotilaceae</taxon>
        <taxon>Rubrivivax</taxon>
    </lineage>
</organism>
<dbReference type="SUPFAM" id="SSF53474">
    <property type="entry name" value="alpha/beta-Hydrolases"/>
    <property type="match status" value="1"/>
</dbReference>
<accession>A0A3S2W020</accession>
<keyword evidence="4" id="KW-1185">Reference proteome</keyword>
<dbReference type="GO" id="GO:0016020">
    <property type="term" value="C:membrane"/>
    <property type="evidence" value="ECO:0007669"/>
    <property type="project" value="TreeGrafter"/>
</dbReference>
<dbReference type="Proteomes" id="UP000288178">
    <property type="component" value="Unassembled WGS sequence"/>
</dbReference>
<feature type="domain" description="DUF6316" evidence="2">
    <location>
        <begin position="298"/>
        <end position="349"/>
    </location>
</feature>
<dbReference type="OrthoDB" id="9793083at2"/>
<comment type="caution">
    <text evidence="3">The sequence shown here is derived from an EMBL/GenBank/DDBJ whole genome shotgun (WGS) entry which is preliminary data.</text>
</comment>
<dbReference type="AlphaFoldDB" id="A0A3S2W020"/>
<dbReference type="PANTHER" id="PTHR43798">
    <property type="entry name" value="MONOACYLGLYCEROL LIPASE"/>
    <property type="match status" value="1"/>
</dbReference>
<dbReference type="RefSeq" id="WP_128196516.1">
    <property type="nucleotide sequence ID" value="NZ_SACT01000001.1"/>
</dbReference>
<gene>
    <name evidence="3" type="ORF">ENE75_05875</name>
</gene>
<evidence type="ECO:0000313" key="3">
    <source>
        <dbReference type="EMBL" id="RVT54372.1"/>
    </source>
</evidence>
<dbReference type="InterPro" id="IPR045630">
    <property type="entry name" value="DUF6316"/>
</dbReference>
<feature type="domain" description="AB hydrolase-1" evidence="1">
    <location>
        <begin position="27"/>
        <end position="269"/>
    </location>
</feature>
<dbReference type="InterPro" id="IPR000639">
    <property type="entry name" value="Epox_hydrolase-like"/>
</dbReference>
<dbReference type="GO" id="GO:0046464">
    <property type="term" value="P:acylglycerol catabolic process"/>
    <property type="evidence" value="ECO:0007669"/>
    <property type="project" value="TreeGrafter"/>
</dbReference>
<evidence type="ECO:0000259" key="1">
    <source>
        <dbReference type="Pfam" id="PF00561"/>
    </source>
</evidence>
<keyword evidence="3" id="KW-0378">Hydrolase</keyword>
<evidence type="ECO:0000313" key="4">
    <source>
        <dbReference type="Proteomes" id="UP000288178"/>
    </source>
</evidence>
<evidence type="ECO:0000259" key="2">
    <source>
        <dbReference type="Pfam" id="PF19837"/>
    </source>
</evidence>
<dbReference type="GO" id="GO:0047372">
    <property type="term" value="F:monoacylglycerol lipase activity"/>
    <property type="evidence" value="ECO:0007669"/>
    <property type="project" value="TreeGrafter"/>
</dbReference>